<dbReference type="AlphaFoldDB" id="A0A8K0L5C4"/>
<feature type="compositionally biased region" description="Polar residues" evidence="1">
    <location>
        <begin position="287"/>
        <end position="302"/>
    </location>
</feature>
<dbReference type="OrthoDB" id="414418at2759"/>
<evidence type="ECO:0000256" key="1">
    <source>
        <dbReference type="SAM" id="MobiDB-lite"/>
    </source>
</evidence>
<protein>
    <submittedName>
        <fullName evidence="2">Uncharacterized protein</fullName>
    </submittedName>
</protein>
<comment type="caution">
    <text evidence="2">The sequence shown here is derived from an EMBL/GenBank/DDBJ whole genome shotgun (WGS) entry which is preliminary data.</text>
</comment>
<feature type="compositionally biased region" description="Basic residues" evidence="1">
    <location>
        <begin position="311"/>
        <end position="320"/>
    </location>
</feature>
<accession>A0A8K0L5C4</accession>
<dbReference type="CDD" id="cd07067">
    <property type="entry name" value="HP_PGM_like"/>
    <property type="match status" value="1"/>
</dbReference>
<sequence length="320" mass="34987">MVLKTIYIVRHGFRSNWVVNPQTGAYSHTFPTPTGIPSDPSLASHGVEQSHDLARHLVSLQPPISAIYSSPFYRCLQTLSPTVTSLNATRASSSLPPLPIRIDTGIGEFYGLARFDHPIPASVEVLTTHFPGMLDEGYRGAIRPSVNGESIPGLHDRVAYALEDIIRQLDGEGVEAAVLCTHAAVMICAGRALTGRMPEEEGEEDFRCGTCAFSRFERRGGGEGKGEVKGEKKEWKEGEEVPDVGWRGKGVGGGWECMVNGDCSFLKEGEERTWNFAMEDTLAAQQERSFLNDPDSFNNPGTDSVVEREKAAHRKGSPRL</sequence>
<name>A0A8K0L5C4_9PEZI</name>
<dbReference type="PANTHER" id="PTHR16469:SF51">
    <property type="entry name" value="TRANSCRIPTION FACTOR TAU 55 KDA SUBUNIT"/>
    <property type="match status" value="1"/>
</dbReference>
<dbReference type="SUPFAM" id="SSF53254">
    <property type="entry name" value="Phosphoglycerate mutase-like"/>
    <property type="match status" value="1"/>
</dbReference>
<dbReference type="PANTHER" id="PTHR16469">
    <property type="entry name" value="UBIQUITIN-ASSOCIATED AND SH3 DOMAIN-CONTAINING BA-RELATED"/>
    <property type="match status" value="1"/>
</dbReference>
<organism evidence="2 3">
    <name type="scientific">Elsinoe batatas</name>
    <dbReference type="NCBI Taxonomy" id="2601811"/>
    <lineage>
        <taxon>Eukaryota</taxon>
        <taxon>Fungi</taxon>
        <taxon>Dikarya</taxon>
        <taxon>Ascomycota</taxon>
        <taxon>Pezizomycotina</taxon>
        <taxon>Dothideomycetes</taxon>
        <taxon>Dothideomycetidae</taxon>
        <taxon>Myriangiales</taxon>
        <taxon>Elsinoaceae</taxon>
        <taxon>Elsinoe</taxon>
    </lineage>
</organism>
<dbReference type="EMBL" id="JAESVG020000002">
    <property type="protein sequence ID" value="KAG8630191.1"/>
    <property type="molecule type" value="Genomic_DNA"/>
</dbReference>
<proteinExistence type="predicted"/>
<feature type="region of interest" description="Disordered" evidence="1">
    <location>
        <begin position="287"/>
        <end position="320"/>
    </location>
</feature>
<dbReference type="Proteomes" id="UP000809789">
    <property type="component" value="Unassembled WGS sequence"/>
</dbReference>
<dbReference type="InterPro" id="IPR051710">
    <property type="entry name" value="Phosphatase_SH3-domain"/>
</dbReference>
<dbReference type="Pfam" id="PF00300">
    <property type="entry name" value="His_Phos_1"/>
    <property type="match status" value="1"/>
</dbReference>
<dbReference type="InterPro" id="IPR013078">
    <property type="entry name" value="His_Pase_superF_clade-1"/>
</dbReference>
<evidence type="ECO:0000313" key="2">
    <source>
        <dbReference type="EMBL" id="KAG8630191.1"/>
    </source>
</evidence>
<evidence type="ECO:0000313" key="3">
    <source>
        <dbReference type="Proteomes" id="UP000809789"/>
    </source>
</evidence>
<dbReference type="InterPro" id="IPR029033">
    <property type="entry name" value="His_PPase_superfam"/>
</dbReference>
<reference evidence="2" key="1">
    <citation type="submission" date="2021-07" db="EMBL/GenBank/DDBJ databases">
        <title>Elsinoe batatas strain:CRI-CJ2 Genome sequencing and assembly.</title>
        <authorList>
            <person name="Huang L."/>
        </authorList>
    </citation>
    <scope>NUCLEOTIDE SEQUENCE</scope>
    <source>
        <strain evidence="2">CRI-CJ2</strain>
    </source>
</reference>
<gene>
    <name evidence="2" type="ORF">KVT40_001810</name>
</gene>
<keyword evidence="3" id="KW-1185">Reference proteome</keyword>
<dbReference type="Gene3D" id="3.40.50.1240">
    <property type="entry name" value="Phosphoglycerate mutase-like"/>
    <property type="match status" value="1"/>
</dbReference>